<dbReference type="OrthoDB" id="8745838at2"/>
<gene>
    <name evidence="2" type="ORF">E4L96_07840</name>
</gene>
<comment type="caution">
    <text evidence="2">The sequence shown here is derived from an EMBL/GenBank/DDBJ whole genome shotgun (WGS) entry which is preliminary data.</text>
</comment>
<evidence type="ECO:0000256" key="1">
    <source>
        <dbReference type="SAM" id="MobiDB-lite"/>
    </source>
</evidence>
<proteinExistence type="predicted"/>
<dbReference type="RefSeq" id="WP_135206658.1">
    <property type="nucleotide sequence ID" value="NZ_SPVF01000106.1"/>
</dbReference>
<evidence type="ECO:0000313" key="3">
    <source>
        <dbReference type="Proteomes" id="UP000298438"/>
    </source>
</evidence>
<accession>A0A4Y9SJ50</accession>
<sequence>MIALFKWMERLLPADCGDLGAGSVVTRVAAGRSVPVGCVGLVADAAGSARRVPAGQRLDAANHELVWCFHPGPYRMEIAPFAHAPEMGLHLQVVVDDADPRLRQQRFDLFVMAEVREGLCFVDLKARLEAQLAAALEQGALELPPCTTLDEWHAFRGGLNQLVYTRFGLTVEDCFPVDLGDRVDYAALLAARPALEQAAGGGAAVCAPQGASNEDDATALPTGVAASAASPSGRPAPTQTMAARTRGGTGAMRESGAESAERGAACVGGGESAKPVMAHPGGAQGDAVEVDALALRRMFLELPHVMCSFRAAALPDCPDAFRLQKALLARLDLVLLSVSTMPTLELEAPGVALPREEQHRRATASAQAIAALDEAWSLLARIELAGRIDEPMADDADRIVANLEASVANRRATREPAEQGEDA</sequence>
<keyword evidence="3" id="KW-1185">Reference proteome</keyword>
<protein>
    <submittedName>
        <fullName evidence="2">Uncharacterized protein</fullName>
    </submittedName>
</protein>
<reference evidence="2 3" key="1">
    <citation type="submission" date="2019-03" db="EMBL/GenBank/DDBJ databases">
        <title>Draft Genome Sequence of Massilia arenosa sp. nov., a Novel Massilia Species Isolated from a Sandy-loam Maize Soil.</title>
        <authorList>
            <person name="Raths R."/>
            <person name="Peta V."/>
            <person name="Bucking H."/>
        </authorList>
    </citation>
    <scope>NUCLEOTIDE SEQUENCE [LARGE SCALE GENOMIC DNA]</scope>
    <source>
        <strain evidence="2 3">MC02</strain>
    </source>
</reference>
<name>A0A4Y9SJ50_9BURK</name>
<feature type="region of interest" description="Disordered" evidence="1">
    <location>
        <begin position="223"/>
        <end position="257"/>
    </location>
</feature>
<dbReference type="Proteomes" id="UP000298438">
    <property type="component" value="Unassembled WGS sequence"/>
</dbReference>
<feature type="compositionally biased region" description="Low complexity" evidence="1">
    <location>
        <begin position="225"/>
        <end position="237"/>
    </location>
</feature>
<dbReference type="AlphaFoldDB" id="A0A4Y9SJ50"/>
<evidence type="ECO:0000313" key="2">
    <source>
        <dbReference type="EMBL" id="TFW22433.1"/>
    </source>
</evidence>
<organism evidence="2 3">
    <name type="scientific">Zemynaea arenosa</name>
    <dbReference type="NCBI Taxonomy" id="2561931"/>
    <lineage>
        <taxon>Bacteria</taxon>
        <taxon>Pseudomonadati</taxon>
        <taxon>Pseudomonadota</taxon>
        <taxon>Betaproteobacteria</taxon>
        <taxon>Burkholderiales</taxon>
        <taxon>Oxalobacteraceae</taxon>
        <taxon>Telluria group</taxon>
        <taxon>Zemynaea</taxon>
    </lineage>
</organism>
<dbReference type="EMBL" id="SPVF01000106">
    <property type="protein sequence ID" value="TFW22433.1"/>
    <property type="molecule type" value="Genomic_DNA"/>
</dbReference>